<dbReference type="PANTHER" id="PTHR45036">
    <property type="entry name" value="METHYLTRANSFERASE LIKE 7B"/>
    <property type="match status" value="1"/>
</dbReference>
<accession>A0ABR3PE10</accession>
<keyword evidence="1" id="KW-1133">Transmembrane helix</keyword>
<proteinExistence type="predicted"/>
<feature type="transmembrane region" description="Helical" evidence="1">
    <location>
        <begin position="12"/>
        <end position="31"/>
    </location>
</feature>
<evidence type="ECO:0000313" key="2">
    <source>
        <dbReference type="EMBL" id="KAL1304193.1"/>
    </source>
</evidence>
<dbReference type="GeneID" id="95974319"/>
<dbReference type="Pfam" id="PF13489">
    <property type="entry name" value="Methyltransf_23"/>
    <property type="match status" value="1"/>
</dbReference>
<evidence type="ECO:0008006" key="4">
    <source>
        <dbReference type="Google" id="ProtNLM"/>
    </source>
</evidence>
<dbReference type="InterPro" id="IPR052356">
    <property type="entry name" value="Thiol_S-MT"/>
</dbReference>
<comment type="caution">
    <text evidence="2">The sequence shown here is derived from an EMBL/GenBank/DDBJ whole genome shotgun (WGS) entry which is preliminary data.</text>
</comment>
<dbReference type="SUPFAM" id="SSF53335">
    <property type="entry name" value="S-adenosyl-L-methionine-dependent methyltransferases"/>
    <property type="match status" value="1"/>
</dbReference>
<organism evidence="2 3">
    <name type="scientific">Neodothiora populina</name>
    <dbReference type="NCBI Taxonomy" id="2781224"/>
    <lineage>
        <taxon>Eukaryota</taxon>
        <taxon>Fungi</taxon>
        <taxon>Dikarya</taxon>
        <taxon>Ascomycota</taxon>
        <taxon>Pezizomycotina</taxon>
        <taxon>Dothideomycetes</taxon>
        <taxon>Dothideomycetidae</taxon>
        <taxon>Dothideales</taxon>
        <taxon>Dothioraceae</taxon>
        <taxon>Neodothiora</taxon>
    </lineage>
</organism>
<dbReference type="PANTHER" id="PTHR45036:SF1">
    <property type="entry name" value="METHYLTRANSFERASE LIKE 7A"/>
    <property type="match status" value="1"/>
</dbReference>
<keyword evidence="1" id="KW-0472">Membrane</keyword>
<dbReference type="EMBL" id="JBFMKM010000009">
    <property type="protein sequence ID" value="KAL1304193.1"/>
    <property type="molecule type" value="Genomic_DNA"/>
</dbReference>
<dbReference type="RefSeq" id="XP_069200468.1">
    <property type="nucleotide sequence ID" value="XM_069346132.1"/>
</dbReference>
<dbReference type="InterPro" id="IPR029063">
    <property type="entry name" value="SAM-dependent_MTases_sf"/>
</dbReference>
<keyword evidence="3" id="KW-1185">Reference proteome</keyword>
<dbReference type="CDD" id="cd02440">
    <property type="entry name" value="AdoMet_MTases"/>
    <property type="match status" value="1"/>
</dbReference>
<dbReference type="Proteomes" id="UP001562354">
    <property type="component" value="Unassembled WGS sequence"/>
</dbReference>
<protein>
    <recommendedName>
        <fullName evidence="4">S-adenosyl-L-methionine-dependent methyltransferase</fullName>
    </recommendedName>
</protein>
<sequence length="264" mass="29586">MEKSPEIHGITTLLSPLTLLLLSATYIPITIFKLVKHLEISKLFSWSAFQHAWFGTFWAFLGPRAREMGVAEVVPLLKHAEGVILDIGPGSGEWLNLFSPSENTKIRKIYGVEPNYEHHATLRRRIQEAGLQDIYEILGVGAQDLAGSGIEKGSIDTICTVQCLCSVPGPQDIIRELYPYLKPGGKWLVYEHVQTKFRKDFVGYWQSLIDVIWPTFFDGCSITRPTDEWLQQAGEWASVDLNPGAGEYKYDVIPHAIGVLVKSS</sequence>
<keyword evidence="1" id="KW-0812">Transmembrane</keyword>
<evidence type="ECO:0000313" key="3">
    <source>
        <dbReference type="Proteomes" id="UP001562354"/>
    </source>
</evidence>
<name>A0ABR3PE10_9PEZI</name>
<dbReference type="Gene3D" id="3.40.50.150">
    <property type="entry name" value="Vaccinia Virus protein VP39"/>
    <property type="match status" value="1"/>
</dbReference>
<gene>
    <name evidence="2" type="ORF">AAFC00_000616</name>
</gene>
<reference evidence="2 3" key="1">
    <citation type="submission" date="2024-07" db="EMBL/GenBank/DDBJ databases">
        <title>Draft sequence of the Neodothiora populina.</title>
        <authorList>
            <person name="Drown D.D."/>
            <person name="Schuette U.S."/>
            <person name="Buechlein A.B."/>
            <person name="Rusch D.R."/>
            <person name="Winton L.W."/>
            <person name="Adams G.A."/>
        </authorList>
    </citation>
    <scope>NUCLEOTIDE SEQUENCE [LARGE SCALE GENOMIC DNA]</scope>
    <source>
        <strain evidence="2 3">CPC 39397</strain>
    </source>
</reference>
<evidence type="ECO:0000256" key="1">
    <source>
        <dbReference type="SAM" id="Phobius"/>
    </source>
</evidence>